<dbReference type="GO" id="GO:0080044">
    <property type="term" value="F:quercetin 7-O-glucosyltransferase activity"/>
    <property type="evidence" value="ECO:0007669"/>
    <property type="project" value="TreeGrafter"/>
</dbReference>
<dbReference type="SUPFAM" id="SSF53756">
    <property type="entry name" value="UDP-Glycosyltransferase/glycogen phosphorylase"/>
    <property type="match status" value="1"/>
</dbReference>
<evidence type="ECO:0000313" key="5">
    <source>
        <dbReference type="EMBL" id="KAG2645404.1"/>
    </source>
</evidence>
<dbReference type="PANTHER" id="PTHR11926:SF1392">
    <property type="entry name" value="GLYCOSYLTRANSFERASE"/>
    <property type="match status" value="1"/>
</dbReference>
<keyword evidence="2 3" id="KW-0808">Transferase</keyword>
<sequence>MAAAHVLVFPFPLQGHINCMLHFATALVGAGVHVTFLHTEHNLRRLGGRASASAPAGSSPRIRFLSIPDGLPDDHRRSVADLFELFKSLAAEAIGPFRALLAPSPTTGSPAADVSVDPTSGFPPVTCLVADGLLPWALDAAEELGVPAVAFRTVSACSFLAYLSVPKLFELGELPFPAGGAGLDEPVRGVPGMESLLRRRDLPSLCRRPNETDDVGPAQQALAKLSADSGKARALILNTAASLEQSALAHVAPRMGDLFAVGPLNAMSSPAPASSLWSEDDGCIAWLDGQADRSVVYVSFGSLAVITRDQFTEFLYGLVAAGYPFLWVLRPDMVEAGQDAALREAVGGAGGSSKAHVVAWAPQRDVLRHRAVGCFLTHAGWNSTLEAAVEGVPTVCWPFSADQQINSRFVGAVWKTGLDMKDVCDRAVVEKTVREAMESAEIRRSAQALAQQVRRDVAAGGSSATEFDRLVKFIKKLSTSST</sequence>
<dbReference type="PROSITE" id="PS00375">
    <property type="entry name" value="UDPGT"/>
    <property type="match status" value="1"/>
</dbReference>
<evidence type="ECO:0000256" key="4">
    <source>
        <dbReference type="RuleBase" id="RU362057"/>
    </source>
</evidence>
<protein>
    <recommendedName>
        <fullName evidence="4">Glycosyltransferase</fullName>
        <ecNumber evidence="4">2.4.1.-</ecNumber>
    </recommendedName>
</protein>
<dbReference type="GO" id="GO:0080043">
    <property type="term" value="F:quercetin 3-O-glucosyltransferase activity"/>
    <property type="evidence" value="ECO:0007669"/>
    <property type="project" value="TreeGrafter"/>
</dbReference>
<dbReference type="OrthoDB" id="5835829at2759"/>
<dbReference type="EMBL" id="CM029039">
    <property type="protein sequence ID" value="KAG2645404.1"/>
    <property type="molecule type" value="Genomic_DNA"/>
</dbReference>
<comment type="similarity">
    <text evidence="1 3">Belongs to the UDP-glycosyltransferase family.</text>
</comment>
<keyword evidence="3" id="KW-0328">Glycosyltransferase</keyword>
<evidence type="ECO:0000256" key="2">
    <source>
        <dbReference type="ARBA" id="ARBA00022679"/>
    </source>
</evidence>
<reference evidence="5" key="1">
    <citation type="submission" date="2020-05" db="EMBL/GenBank/DDBJ databases">
        <title>WGS assembly of Panicum virgatum.</title>
        <authorList>
            <person name="Lovell J.T."/>
            <person name="Jenkins J."/>
            <person name="Shu S."/>
            <person name="Juenger T.E."/>
            <person name="Schmutz J."/>
        </authorList>
    </citation>
    <scope>NUCLEOTIDE SEQUENCE</scope>
    <source>
        <strain evidence="5">AP13</strain>
    </source>
</reference>
<dbReference type="Pfam" id="PF00201">
    <property type="entry name" value="UDPGT"/>
    <property type="match status" value="1"/>
</dbReference>
<proteinExistence type="inferred from homology"/>
<gene>
    <name evidence="5" type="ORF">PVAP13_2KG422111</name>
</gene>
<dbReference type="Gene3D" id="3.40.50.2000">
    <property type="entry name" value="Glycogen Phosphorylase B"/>
    <property type="match status" value="2"/>
</dbReference>
<evidence type="ECO:0000313" key="6">
    <source>
        <dbReference type="Proteomes" id="UP000823388"/>
    </source>
</evidence>
<accession>A0A8T0WJL2</accession>
<evidence type="ECO:0000256" key="3">
    <source>
        <dbReference type="RuleBase" id="RU003718"/>
    </source>
</evidence>
<comment type="caution">
    <text evidence="5">The sequence shown here is derived from an EMBL/GenBank/DDBJ whole genome shotgun (WGS) entry which is preliminary data.</text>
</comment>
<evidence type="ECO:0000256" key="1">
    <source>
        <dbReference type="ARBA" id="ARBA00009995"/>
    </source>
</evidence>
<keyword evidence="6" id="KW-1185">Reference proteome</keyword>
<dbReference type="InterPro" id="IPR035595">
    <property type="entry name" value="UDP_glycos_trans_CS"/>
</dbReference>
<dbReference type="PANTHER" id="PTHR11926">
    <property type="entry name" value="GLUCOSYL/GLUCURONOSYL TRANSFERASES"/>
    <property type="match status" value="1"/>
</dbReference>
<dbReference type="EC" id="2.4.1.-" evidence="4"/>
<dbReference type="CDD" id="cd03784">
    <property type="entry name" value="GT1_Gtf-like"/>
    <property type="match status" value="1"/>
</dbReference>
<dbReference type="FunFam" id="3.40.50.2000:FF:000128">
    <property type="entry name" value="Glycosyltransferase"/>
    <property type="match status" value="1"/>
</dbReference>
<dbReference type="InterPro" id="IPR002213">
    <property type="entry name" value="UDP_glucos_trans"/>
</dbReference>
<dbReference type="AlphaFoldDB" id="A0A8T0WJL2"/>
<dbReference type="Proteomes" id="UP000823388">
    <property type="component" value="Chromosome 2K"/>
</dbReference>
<organism evidence="5 6">
    <name type="scientific">Panicum virgatum</name>
    <name type="common">Blackwell switchgrass</name>
    <dbReference type="NCBI Taxonomy" id="38727"/>
    <lineage>
        <taxon>Eukaryota</taxon>
        <taxon>Viridiplantae</taxon>
        <taxon>Streptophyta</taxon>
        <taxon>Embryophyta</taxon>
        <taxon>Tracheophyta</taxon>
        <taxon>Spermatophyta</taxon>
        <taxon>Magnoliopsida</taxon>
        <taxon>Liliopsida</taxon>
        <taxon>Poales</taxon>
        <taxon>Poaceae</taxon>
        <taxon>PACMAD clade</taxon>
        <taxon>Panicoideae</taxon>
        <taxon>Panicodae</taxon>
        <taxon>Paniceae</taxon>
        <taxon>Panicinae</taxon>
        <taxon>Panicum</taxon>
        <taxon>Panicum sect. Hiantes</taxon>
    </lineage>
</organism>
<name>A0A8T0WJL2_PANVG</name>